<organism evidence="2 3">
    <name type="scientific">Cryptotermes secundus</name>
    <dbReference type="NCBI Taxonomy" id="105785"/>
    <lineage>
        <taxon>Eukaryota</taxon>
        <taxon>Metazoa</taxon>
        <taxon>Ecdysozoa</taxon>
        <taxon>Arthropoda</taxon>
        <taxon>Hexapoda</taxon>
        <taxon>Insecta</taxon>
        <taxon>Pterygota</taxon>
        <taxon>Neoptera</taxon>
        <taxon>Polyneoptera</taxon>
        <taxon>Dictyoptera</taxon>
        <taxon>Blattodea</taxon>
        <taxon>Blattoidea</taxon>
        <taxon>Termitoidae</taxon>
        <taxon>Kalotermitidae</taxon>
        <taxon>Cryptotermitinae</taxon>
        <taxon>Cryptotermes</taxon>
    </lineage>
</organism>
<keyword evidence="1" id="KW-1133">Transmembrane helix</keyword>
<sequence length="136" mass="14916">MEPEGSLPCSKEPLGIPSGLFLYGFPINILYAFLFSPIRVTCPAHLILLDLIILIILGEEYNLLSSSLCSFLQTPVTSSLFGPNISTSCSQTPSVCISLSITSLFITYKSPRASSCWFKLSNSCGLTIMAYRLHRE</sequence>
<dbReference type="EMBL" id="NEVH01000250">
    <property type="protein sequence ID" value="PNF43935.1"/>
    <property type="molecule type" value="Genomic_DNA"/>
</dbReference>
<proteinExistence type="predicted"/>
<keyword evidence="1" id="KW-0812">Transmembrane</keyword>
<evidence type="ECO:0000313" key="3">
    <source>
        <dbReference type="Proteomes" id="UP000235965"/>
    </source>
</evidence>
<keyword evidence="1" id="KW-0472">Membrane</keyword>
<protein>
    <submittedName>
        <fullName evidence="2">Uncharacterized protein</fullName>
    </submittedName>
</protein>
<keyword evidence="3" id="KW-1185">Reference proteome</keyword>
<name>A0A2J7RSX6_9NEOP</name>
<reference evidence="2 3" key="1">
    <citation type="submission" date="2017-12" db="EMBL/GenBank/DDBJ databases">
        <title>Hemimetabolous genomes reveal molecular basis of termite eusociality.</title>
        <authorList>
            <person name="Harrison M.C."/>
            <person name="Jongepier E."/>
            <person name="Robertson H.M."/>
            <person name="Arning N."/>
            <person name="Bitard-Feildel T."/>
            <person name="Chao H."/>
            <person name="Childers C.P."/>
            <person name="Dinh H."/>
            <person name="Doddapaneni H."/>
            <person name="Dugan S."/>
            <person name="Gowin J."/>
            <person name="Greiner C."/>
            <person name="Han Y."/>
            <person name="Hu H."/>
            <person name="Hughes D.S.T."/>
            <person name="Huylmans A.-K."/>
            <person name="Kemena C."/>
            <person name="Kremer L.P.M."/>
            <person name="Lee S.L."/>
            <person name="Lopez-Ezquerra A."/>
            <person name="Mallet L."/>
            <person name="Monroy-Kuhn J.M."/>
            <person name="Moser A."/>
            <person name="Murali S.C."/>
            <person name="Muzny D.M."/>
            <person name="Otani S."/>
            <person name="Piulachs M.-D."/>
            <person name="Poelchau M."/>
            <person name="Qu J."/>
            <person name="Schaub F."/>
            <person name="Wada-Katsumata A."/>
            <person name="Worley K.C."/>
            <person name="Xie Q."/>
            <person name="Ylla G."/>
            <person name="Poulsen M."/>
            <person name="Gibbs R.A."/>
            <person name="Schal C."/>
            <person name="Richards S."/>
            <person name="Belles X."/>
            <person name="Korb J."/>
            <person name="Bornberg-Bauer E."/>
        </authorList>
    </citation>
    <scope>NUCLEOTIDE SEQUENCE [LARGE SCALE GENOMIC DNA]</scope>
    <source>
        <tissue evidence="2">Whole body</tissue>
    </source>
</reference>
<dbReference type="InParanoid" id="A0A2J7RSX6"/>
<accession>A0A2J7RSX6</accession>
<dbReference type="Proteomes" id="UP000235965">
    <property type="component" value="Unassembled WGS sequence"/>
</dbReference>
<evidence type="ECO:0000256" key="1">
    <source>
        <dbReference type="SAM" id="Phobius"/>
    </source>
</evidence>
<comment type="caution">
    <text evidence="2">The sequence shown here is derived from an EMBL/GenBank/DDBJ whole genome shotgun (WGS) entry which is preliminary data.</text>
</comment>
<dbReference type="AlphaFoldDB" id="A0A2J7RSX6"/>
<gene>
    <name evidence="2" type="ORF">B7P43_G02811</name>
</gene>
<evidence type="ECO:0000313" key="2">
    <source>
        <dbReference type="EMBL" id="PNF43935.1"/>
    </source>
</evidence>
<feature type="transmembrane region" description="Helical" evidence="1">
    <location>
        <begin position="14"/>
        <end position="34"/>
    </location>
</feature>